<gene>
    <name evidence="7 8" type="primary">ybeY</name>
    <name evidence="8" type="ORF">CJ263_08330</name>
</gene>
<comment type="subcellular location">
    <subcellularLocation>
        <location evidence="7">Cytoplasm</location>
    </subcellularLocation>
</comment>
<dbReference type="EC" id="3.1.-.-" evidence="7"/>
<feature type="binding site" evidence="7">
    <location>
        <position position="105"/>
    </location>
    <ligand>
        <name>Zn(2+)</name>
        <dbReference type="ChEBI" id="CHEBI:29105"/>
        <note>catalytic</note>
    </ligand>
</feature>
<dbReference type="AlphaFoldDB" id="A0A223V490"/>
<keyword evidence="7" id="KW-0690">Ribosome biogenesis</keyword>
<comment type="cofactor">
    <cofactor evidence="7">
        <name>Zn(2+)</name>
        <dbReference type="ChEBI" id="CHEBI:29105"/>
    </cofactor>
    <text evidence="7">Binds 1 zinc ion.</text>
</comment>
<keyword evidence="6 7" id="KW-0862">Zinc</keyword>
<dbReference type="EMBL" id="CP022957">
    <property type="protein sequence ID" value="ASV30224.1"/>
    <property type="molecule type" value="Genomic_DNA"/>
</dbReference>
<reference evidence="8 9" key="1">
    <citation type="submission" date="2017-08" db="EMBL/GenBank/DDBJ databases">
        <title>The complete genome sequence of Maribacter sp. B1, isolated from deep-sea sediment.</title>
        <authorList>
            <person name="Wu Y.-H."/>
            <person name="Cheng H."/>
            <person name="Xu X.-W."/>
        </authorList>
    </citation>
    <scope>NUCLEOTIDE SEQUENCE [LARGE SCALE GENOMIC DNA]</scope>
    <source>
        <strain evidence="8 9">B1</strain>
    </source>
</reference>
<protein>
    <recommendedName>
        <fullName evidence="7">Endoribonuclease YbeY</fullName>
        <ecNumber evidence="7">3.1.-.-</ecNumber>
    </recommendedName>
</protein>
<dbReference type="InterPro" id="IPR002036">
    <property type="entry name" value="YbeY"/>
</dbReference>
<feature type="binding site" evidence="7">
    <location>
        <position position="109"/>
    </location>
    <ligand>
        <name>Zn(2+)</name>
        <dbReference type="ChEBI" id="CHEBI:29105"/>
        <note>catalytic</note>
    </ligand>
</feature>
<dbReference type="Proteomes" id="UP000215244">
    <property type="component" value="Chromosome"/>
</dbReference>
<keyword evidence="5 7" id="KW-0378">Hydrolase</keyword>
<sequence length="139" mass="16531">MIEFNFETDFKLSNPEKYIDWIQSICKSEGYQAGELNYIFCDDNYLLNLNQQYLDHNTLTDIITFDYTAGKIISGDIYISVDRVRENGDLYHVPFENELLRVMSHGILHLAGYKDKKEEHIKEMRSKEEEKIKMFHVEH</sequence>
<evidence type="ECO:0000256" key="2">
    <source>
        <dbReference type="ARBA" id="ARBA00022722"/>
    </source>
</evidence>
<dbReference type="PANTHER" id="PTHR46986">
    <property type="entry name" value="ENDORIBONUCLEASE YBEY, CHLOROPLASTIC"/>
    <property type="match status" value="1"/>
</dbReference>
<dbReference type="KEGG" id="marb:CJ263_08330"/>
<dbReference type="InterPro" id="IPR023091">
    <property type="entry name" value="MetalPrtase_cat_dom_sf_prd"/>
</dbReference>
<evidence type="ECO:0000256" key="4">
    <source>
        <dbReference type="ARBA" id="ARBA00022759"/>
    </source>
</evidence>
<organism evidence="8 9">
    <name type="scientific">Maribacter cobaltidurans</name>
    <dbReference type="NCBI Taxonomy" id="1178778"/>
    <lineage>
        <taxon>Bacteria</taxon>
        <taxon>Pseudomonadati</taxon>
        <taxon>Bacteroidota</taxon>
        <taxon>Flavobacteriia</taxon>
        <taxon>Flavobacteriales</taxon>
        <taxon>Flavobacteriaceae</taxon>
        <taxon>Maribacter</taxon>
    </lineage>
</organism>
<keyword evidence="9" id="KW-1185">Reference proteome</keyword>
<dbReference type="GO" id="GO:0004222">
    <property type="term" value="F:metalloendopeptidase activity"/>
    <property type="evidence" value="ECO:0007669"/>
    <property type="project" value="InterPro"/>
</dbReference>
<dbReference type="OrthoDB" id="9811984at2"/>
<dbReference type="HAMAP" id="MF_00009">
    <property type="entry name" value="Endoribonucl_YbeY"/>
    <property type="match status" value="1"/>
</dbReference>
<comment type="function">
    <text evidence="7">Single strand-specific metallo-endoribonuclease involved in late-stage 70S ribosome quality control and in maturation of the 3' terminus of the 16S rRNA.</text>
</comment>
<dbReference type="PROSITE" id="PS01306">
    <property type="entry name" value="UPF0054"/>
    <property type="match status" value="1"/>
</dbReference>
<name>A0A223V490_9FLAO</name>
<evidence type="ECO:0000313" key="9">
    <source>
        <dbReference type="Proteomes" id="UP000215244"/>
    </source>
</evidence>
<dbReference type="SUPFAM" id="SSF55486">
    <property type="entry name" value="Metalloproteases ('zincins'), catalytic domain"/>
    <property type="match status" value="1"/>
</dbReference>
<keyword evidence="4 7" id="KW-0255">Endonuclease</keyword>
<evidence type="ECO:0000256" key="3">
    <source>
        <dbReference type="ARBA" id="ARBA00022723"/>
    </source>
</evidence>
<keyword evidence="7" id="KW-0963">Cytoplasm</keyword>
<dbReference type="GO" id="GO:0004521">
    <property type="term" value="F:RNA endonuclease activity"/>
    <property type="evidence" value="ECO:0007669"/>
    <property type="project" value="UniProtKB-UniRule"/>
</dbReference>
<dbReference type="GO" id="GO:0008270">
    <property type="term" value="F:zinc ion binding"/>
    <property type="evidence" value="ECO:0007669"/>
    <property type="project" value="UniProtKB-UniRule"/>
</dbReference>
<accession>A0A223V490</accession>
<evidence type="ECO:0000256" key="1">
    <source>
        <dbReference type="ARBA" id="ARBA00010875"/>
    </source>
</evidence>
<keyword evidence="7" id="KW-0698">rRNA processing</keyword>
<dbReference type="PANTHER" id="PTHR46986:SF1">
    <property type="entry name" value="ENDORIBONUCLEASE YBEY, CHLOROPLASTIC"/>
    <property type="match status" value="1"/>
</dbReference>
<dbReference type="RefSeq" id="WP_094996844.1">
    <property type="nucleotide sequence ID" value="NZ_BMJL01000002.1"/>
</dbReference>
<proteinExistence type="inferred from homology"/>
<dbReference type="GO" id="GO:0005737">
    <property type="term" value="C:cytoplasm"/>
    <property type="evidence" value="ECO:0007669"/>
    <property type="project" value="UniProtKB-SubCell"/>
</dbReference>
<evidence type="ECO:0000256" key="5">
    <source>
        <dbReference type="ARBA" id="ARBA00022801"/>
    </source>
</evidence>
<dbReference type="Pfam" id="PF02130">
    <property type="entry name" value="YbeY"/>
    <property type="match status" value="1"/>
</dbReference>
<dbReference type="InterPro" id="IPR020549">
    <property type="entry name" value="YbeY_CS"/>
</dbReference>
<evidence type="ECO:0000256" key="6">
    <source>
        <dbReference type="ARBA" id="ARBA00022833"/>
    </source>
</evidence>
<dbReference type="GO" id="GO:0006364">
    <property type="term" value="P:rRNA processing"/>
    <property type="evidence" value="ECO:0007669"/>
    <property type="project" value="UniProtKB-UniRule"/>
</dbReference>
<evidence type="ECO:0000256" key="7">
    <source>
        <dbReference type="HAMAP-Rule" id="MF_00009"/>
    </source>
</evidence>
<evidence type="ECO:0000313" key="8">
    <source>
        <dbReference type="EMBL" id="ASV30224.1"/>
    </source>
</evidence>
<dbReference type="Gene3D" id="3.40.390.30">
    <property type="entry name" value="Metalloproteases ('zincins'), catalytic domain"/>
    <property type="match status" value="1"/>
</dbReference>
<feature type="binding site" evidence="7">
    <location>
        <position position="115"/>
    </location>
    <ligand>
        <name>Zn(2+)</name>
        <dbReference type="ChEBI" id="CHEBI:29105"/>
        <note>catalytic</note>
    </ligand>
</feature>
<keyword evidence="3 7" id="KW-0479">Metal-binding</keyword>
<comment type="similarity">
    <text evidence="1 7">Belongs to the endoribonuclease YbeY family.</text>
</comment>
<keyword evidence="2 7" id="KW-0540">Nuclease</keyword>
<dbReference type="NCBIfam" id="TIGR00043">
    <property type="entry name" value="rRNA maturation RNase YbeY"/>
    <property type="match status" value="1"/>
</dbReference>